<reference evidence="1 2" key="1">
    <citation type="journal article" date="2020" name="Int. J. Syst. Evol. Microbiol.">
        <title>Paraburkholderia madseniana sp. nov., a phenolic acid-degrading bacterium isolated from acidic forest soil.</title>
        <authorList>
            <person name="Wilhelm R.C."/>
            <person name="Murphy S.J.L."/>
            <person name="Feriancek N.M."/>
            <person name="Karasz D.C."/>
            <person name="DeRito C.M."/>
            <person name="Newman J.D."/>
            <person name="Buckley D.H."/>
        </authorList>
    </citation>
    <scope>NUCLEOTIDE SEQUENCE [LARGE SCALE GENOMIC DNA]</scope>
    <source>
        <strain evidence="1 2">RP11</strain>
    </source>
</reference>
<organism evidence="1 2">
    <name type="scientific">Paraburkholderia madseniana</name>
    <dbReference type="NCBI Taxonomy" id="2599607"/>
    <lineage>
        <taxon>Bacteria</taxon>
        <taxon>Pseudomonadati</taxon>
        <taxon>Pseudomonadota</taxon>
        <taxon>Betaproteobacteria</taxon>
        <taxon>Burkholderiales</taxon>
        <taxon>Burkholderiaceae</taxon>
        <taxon>Paraburkholderia</taxon>
    </lineage>
</organism>
<name>A0A6N6W098_9BURK</name>
<evidence type="ECO:0000313" key="1">
    <source>
        <dbReference type="EMBL" id="KAE8754015.1"/>
    </source>
</evidence>
<accession>A0A6N6W098</accession>
<dbReference type="RefSeq" id="WP_154567253.1">
    <property type="nucleotide sequence ID" value="NZ_JAQQFQ010000020.1"/>
</dbReference>
<dbReference type="Proteomes" id="UP000463700">
    <property type="component" value="Unassembled WGS sequence"/>
</dbReference>
<dbReference type="OrthoDB" id="9017764at2"/>
<sequence>MHDPIEPLILDLLEWIGPGARPYSEAIEVWRTSCPRLPIWEDAFGRGYLTRTHLPGGVAEVTLSEAGAAYLRESRGMPWAEPPAVRPLT</sequence>
<gene>
    <name evidence="1" type="ORF">FSO04_41950</name>
</gene>
<dbReference type="EMBL" id="VOSW01000152">
    <property type="protein sequence ID" value="KAE8754015.1"/>
    <property type="molecule type" value="Genomic_DNA"/>
</dbReference>
<dbReference type="AlphaFoldDB" id="A0A6N6W098"/>
<evidence type="ECO:0000313" key="2">
    <source>
        <dbReference type="Proteomes" id="UP000463700"/>
    </source>
</evidence>
<protein>
    <submittedName>
        <fullName evidence="1">3-phosphoglycerate dehydrogenase</fullName>
    </submittedName>
</protein>
<proteinExistence type="predicted"/>
<comment type="caution">
    <text evidence="1">The sequence shown here is derived from an EMBL/GenBank/DDBJ whole genome shotgun (WGS) entry which is preliminary data.</text>
</comment>